<dbReference type="GO" id="GO:0004222">
    <property type="term" value="F:metalloendopeptidase activity"/>
    <property type="evidence" value="ECO:0007669"/>
    <property type="project" value="InterPro"/>
</dbReference>
<dbReference type="GO" id="GO:0030163">
    <property type="term" value="P:protein catabolic process"/>
    <property type="evidence" value="ECO:0007669"/>
    <property type="project" value="UniProtKB-UniRule"/>
</dbReference>
<dbReference type="PROSITE" id="PS00674">
    <property type="entry name" value="AAA"/>
    <property type="match status" value="1"/>
</dbReference>
<keyword evidence="8 15" id="KW-0378">Hydrolase</keyword>
<reference evidence="19" key="1">
    <citation type="submission" date="2016-10" db="EMBL/GenBank/DDBJ databases">
        <authorList>
            <person name="Varghese N."/>
            <person name="Submissions S."/>
        </authorList>
    </citation>
    <scope>NUCLEOTIDE SEQUENCE [LARGE SCALE GENOMIC DNA]</scope>
    <source>
        <strain evidence="19">DSM 5463</strain>
    </source>
</reference>
<evidence type="ECO:0000256" key="11">
    <source>
        <dbReference type="ARBA" id="ARBA00022989"/>
    </source>
</evidence>
<dbReference type="Gene3D" id="1.10.8.60">
    <property type="match status" value="1"/>
</dbReference>
<dbReference type="FunFam" id="1.10.8.60:FF:000001">
    <property type="entry name" value="ATP-dependent zinc metalloprotease FtsH"/>
    <property type="match status" value="1"/>
</dbReference>
<proteinExistence type="inferred from homology"/>
<dbReference type="GO" id="GO:0006508">
    <property type="term" value="P:proteolysis"/>
    <property type="evidence" value="ECO:0007669"/>
    <property type="project" value="UniProtKB-KW"/>
</dbReference>
<feature type="active site" evidence="15">
    <location>
        <position position="415"/>
    </location>
</feature>
<keyword evidence="6 15" id="KW-0479">Metal-binding</keyword>
<feature type="transmembrane region" description="Helical" evidence="15">
    <location>
        <begin position="101"/>
        <end position="122"/>
    </location>
</feature>
<dbReference type="Gene3D" id="3.30.720.210">
    <property type="match status" value="1"/>
</dbReference>
<evidence type="ECO:0000256" key="6">
    <source>
        <dbReference type="ARBA" id="ARBA00022723"/>
    </source>
</evidence>
<dbReference type="EC" id="3.4.24.-" evidence="15"/>
<evidence type="ECO:0000313" key="19">
    <source>
        <dbReference type="Proteomes" id="UP000242850"/>
    </source>
</evidence>
<evidence type="ECO:0000256" key="5">
    <source>
        <dbReference type="ARBA" id="ARBA00022692"/>
    </source>
</evidence>
<dbReference type="Pfam" id="PF17862">
    <property type="entry name" value="AAA_lid_3"/>
    <property type="match status" value="1"/>
</dbReference>
<dbReference type="InterPro" id="IPR011546">
    <property type="entry name" value="Pept_M41_FtsH_extracell"/>
</dbReference>
<dbReference type="FunFam" id="3.40.50.300:FF:000001">
    <property type="entry name" value="ATP-dependent zinc metalloprotease FtsH"/>
    <property type="match status" value="1"/>
</dbReference>
<dbReference type="InterPro" id="IPR027417">
    <property type="entry name" value="P-loop_NTPase"/>
</dbReference>
<dbReference type="Gene3D" id="1.20.58.760">
    <property type="entry name" value="Peptidase M41"/>
    <property type="match status" value="1"/>
</dbReference>
<evidence type="ECO:0000256" key="14">
    <source>
        <dbReference type="ARBA" id="ARBA00061570"/>
    </source>
</evidence>
<evidence type="ECO:0000256" key="7">
    <source>
        <dbReference type="ARBA" id="ARBA00022741"/>
    </source>
</evidence>
<keyword evidence="5 15" id="KW-0812">Transmembrane</keyword>
<keyword evidence="18" id="KW-0132">Cell division</keyword>
<dbReference type="PANTHER" id="PTHR23076:SF97">
    <property type="entry name" value="ATP-DEPENDENT ZINC METALLOPROTEASE YME1L1"/>
    <property type="match status" value="1"/>
</dbReference>
<evidence type="ECO:0000259" key="17">
    <source>
        <dbReference type="SMART" id="SM00382"/>
    </source>
</evidence>
<keyword evidence="9 15" id="KW-0862">Zinc</keyword>
<dbReference type="Gene3D" id="3.40.50.300">
    <property type="entry name" value="P-loop containing nucleotide triphosphate hydrolases"/>
    <property type="match status" value="1"/>
</dbReference>
<dbReference type="GO" id="GO:0016887">
    <property type="term" value="F:ATP hydrolysis activity"/>
    <property type="evidence" value="ECO:0007669"/>
    <property type="project" value="UniProtKB-UniRule"/>
</dbReference>
<comment type="similarity">
    <text evidence="14 15">In the central section; belongs to the AAA ATPase family.</text>
</comment>
<evidence type="ECO:0000256" key="1">
    <source>
        <dbReference type="ARBA" id="ARBA00004370"/>
    </source>
</evidence>
<dbReference type="SUPFAM" id="SSF52540">
    <property type="entry name" value="P-loop containing nucleoside triphosphate hydrolases"/>
    <property type="match status" value="1"/>
</dbReference>
<keyword evidence="19" id="KW-1185">Reference proteome</keyword>
<evidence type="ECO:0000256" key="4">
    <source>
        <dbReference type="ARBA" id="ARBA00022670"/>
    </source>
</evidence>
<dbReference type="SMART" id="SM00382">
    <property type="entry name" value="AAA"/>
    <property type="match status" value="1"/>
</dbReference>
<dbReference type="GO" id="GO:0004176">
    <property type="term" value="F:ATP-dependent peptidase activity"/>
    <property type="evidence" value="ECO:0007669"/>
    <property type="project" value="InterPro"/>
</dbReference>
<dbReference type="InterPro" id="IPR003960">
    <property type="entry name" value="ATPase_AAA_CS"/>
</dbReference>
<evidence type="ECO:0000256" key="13">
    <source>
        <dbReference type="ARBA" id="ARBA00023136"/>
    </source>
</evidence>
<dbReference type="Pfam" id="PF01434">
    <property type="entry name" value="Peptidase_M41"/>
    <property type="match status" value="1"/>
</dbReference>
<keyword evidence="11 15" id="KW-1133">Transmembrane helix</keyword>
<evidence type="ECO:0000313" key="18">
    <source>
        <dbReference type="EMBL" id="SEF90692.1"/>
    </source>
</evidence>
<dbReference type="GO" id="GO:0051301">
    <property type="term" value="P:cell division"/>
    <property type="evidence" value="ECO:0007669"/>
    <property type="project" value="UniProtKB-KW"/>
</dbReference>
<keyword evidence="13 15" id="KW-0472">Membrane</keyword>
<gene>
    <name evidence="15" type="primary">ftsH</name>
    <name evidence="18" type="ORF">SAMN05660865_01309</name>
</gene>
<comment type="function">
    <text evidence="15">Acts as a processive, ATP-dependent zinc metallopeptidase for both cytoplasmic and membrane proteins. Plays a role in the quality control of integral membrane proteins.</text>
</comment>
<keyword evidence="18" id="KW-0131">Cell cycle</keyword>
<feature type="binding site" evidence="15">
    <location>
        <position position="414"/>
    </location>
    <ligand>
        <name>Zn(2+)</name>
        <dbReference type="ChEBI" id="CHEBI:29105"/>
        <note>catalytic</note>
    </ligand>
</feature>
<dbReference type="InterPro" id="IPR037219">
    <property type="entry name" value="Peptidase_M41-like"/>
</dbReference>
<dbReference type="InterPro" id="IPR041569">
    <property type="entry name" value="AAA_lid_3"/>
</dbReference>
<keyword evidence="3 15" id="KW-1003">Cell membrane</keyword>
<dbReference type="GO" id="GO:0005886">
    <property type="term" value="C:plasma membrane"/>
    <property type="evidence" value="ECO:0007669"/>
    <property type="project" value="UniProtKB-SubCell"/>
</dbReference>
<evidence type="ECO:0000256" key="10">
    <source>
        <dbReference type="ARBA" id="ARBA00022840"/>
    </source>
</evidence>
<dbReference type="Proteomes" id="UP000242850">
    <property type="component" value="Unassembled WGS sequence"/>
</dbReference>
<evidence type="ECO:0000256" key="12">
    <source>
        <dbReference type="ARBA" id="ARBA00023049"/>
    </source>
</evidence>
<evidence type="ECO:0000256" key="15">
    <source>
        <dbReference type="HAMAP-Rule" id="MF_01458"/>
    </source>
</evidence>
<dbReference type="OrthoDB" id="9809379at2"/>
<evidence type="ECO:0000256" key="2">
    <source>
        <dbReference type="ARBA" id="ARBA00010044"/>
    </source>
</evidence>
<dbReference type="AlphaFoldDB" id="A0A1H5VTT6"/>
<dbReference type="InterPro" id="IPR005936">
    <property type="entry name" value="FtsH"/>
</dbReference>
<dbReference type="HAMAP" id="MF_01458">
    <property type="entry name" value="FtsH"/>
    <property type="match status" value="1"/>
</dbReference>
<feature type="binding site" evidence="15">
    <location>
        <begin position="191"/>
        <end position="198"/>
    </location>
    <ligand>
        <name>ATP</name>
        <dbReference type="ChEBI" id="CHEBI:30616"/>
    </ligand>
</feature>
<organism evidence="18 19">
    <name type="scientific">Caloramator fervidus</name>
    <dbReference type="NCBI Taxonomy" id="29344"/>
    <lineage>
        <taxon>Bacteria</taxon>
        <taxon>Bacillati</taxon>
        <taxon>Bacillota</taxon>
        <taxon>Clostridia</taxon>
        <taxon>Eubacteriales</taxon>
        <taxon>Clostridiaceae</taxon>
        <taxon>Caloramator</taxon>
    </lineage>
</organism>
<feature type="binding site" evidence="15">
    <location>
        <position position="418"/>
    </location>
    <ligand>
        <name>Zn(2+)</name>
        <dbReference type="ChEBI" id="CHEBI:29105"/>
        <note>catalytic</note>
    </ligand>
</feature>
<dbReference type="InterPro" id="IPR003593">
    <property type="entry name" value="AAA+_ATPase"/>
</dbReference>
<dbReference type="Pfam" id="PF00004">
    <property type="entry name" value="AAA"/>
    <property type="match status" value="1"/>
</dbReference>
<dbReference type="SUPFAM" id="SSF140990">
    <property type="entry name" value="FtsH protease domain-like"/>
    <property type="match status" value="1"/>
</dbReference>
<dbReference type="CDD" id="cd19501">
    <property type="entry name" value="RecA-like_FtsH"/>
    <property type="match status" value="1"/>
</dbReference>
<evidence type="ECO:0000256" key="3">
    <source>
        <dbReference type="ARBA" id="ARBA00022475"/>
    </source>
</evidence>
<dbReference type="EMBL" id="FNUK01000015">
    <property type="protein sequence ID" value="SEF90692.1"/>
    <property type="molecule type" value="Genomic_DNA"/>
</dbReference>
<dbReference type="GO" id="GO:0008270">
    <property type="term" value="F:zinc ion binding"/>
    <property type="evidence" value="ECO:0007669"/>
    <property type="project" value="UniProtKB-UniRule"/>
</dbReference>
<dbReference type="GO" id="GO:0005524">
    <property type="term" value="F:ATP binding"/>
    <property type="evidence" value="ECO:0007669"/>
    <property type="project" value="UniProtKB-UniRule"/>
</dbReference>
<keyword evidence="12 15" id="KW-0482">Metalloprotease</keyword>
<evidence type="ECO:0000256" key="16">
    <source>
        <dbReference type="RuleBase" id="RU003651"/>
    </source>
</evidence>
<dbReference type="PANTHER" id="PTHR23076">
    <property type="entry name" value="METALLOPROTEASE M41 FTSH"/>
    <property type="match status" value="1"/>
</dbReference>
<comment type="cofactor">
    <cofactor evidence="15">
        <name>Zn(2+)</name>
        <dbReference type="ChEBI" id="CHEBI:29105"/>
    </cofactor>
    <text evidence="15">Binds 1 zinc ion per subunit.</text>
</comment>
<feature type="domain" description="AAA+ ATPase" evidence="17">
    <location>
        <begin position="183"/>
        <end position="322"/>
    </location>
</feature>
<keyword evidence="4 15" id="KW-0645">Protease</keyword>
<dbReference type="Pfam" id="PF06480">
    <property type="entry name" value="FtsH_ext"/>
    <property type="match status" value="1"/>
</dbReference>
<protein>
    <recommendedName>
        <fullName evidence="15">ATP-dependent zinc metalloprotease FtsH</fullName>
        <ecNumber evidence="15">3.4.24.-</ecNumber>
    </recommendedName>
</protein>
<comment type="similarity">
    <text evidence="2 15">In the C-terminal section; belongs to the peptidase M41 family.</text>
</comment>
<comment type="subcellular location">
    <subcellularLocation>
        <location evidence="15">Cell membrane</location>
        <topology evidence="15">Multi-pass membrane protein</topology>
        <orientation evidence="15">Cytoplasmic side</orientation>
    </subcellularLocation>
    <subcellularLocation>
        <location evidence="1">Membrane</location>
    </subcellularLocation>
</comment>
<evidence type="ECO:0000256" key="8">
    <source>
        <dbReference type="ARBA" id="ARBA00022801"/>
    </source>
</evidence>
<feature type="transmembrane region" description="Helical" evidence="15">
    <location>
        <begin position="7"/>
        <end position="28"/>
    </location>
</feature>
<dbReference type="InterPro" id="IPR003959">
    <property type="entry name" value="ATPase_AAA_core"/>
</dbReference>
<comment type="similarity">
    <text evidence="16">Belongs to the AAA ATPase family.</text>
</comment>
<sequence length="581" mass="65538">MNKIKKINLIIIPTFLIFIILTISIYFYKQNQNKKNIINYSKFINMVEQNKIDTVYLSDFEYIKVISKDGKIFYTENPRINNFKEKLLLQNVRVKENDGNLLNSIASILAFGILSALILGLASKKVKSQSTISSLSNIEYISKSSNKITFKDIAGNEEAKESMLELVDFIKNPEKFSKFNARLPRGVILYGPPGTGKTLLAKALANEANVPFFAVNGSDFVQVYVGVGAARIRDLFKKAREKGKAVIFIDEIDAIGKKRSLKADSGSDERDQTLNALLSEMSGFKDSEGIIVIAATNRLDVLDDALLRPGRFDRHIEINLPDIKARYEILKLYAKNKPISSEVDLYKIAQMTPYFSGAKLENLINEASIIAAKEESEYINYDHFEKAFNIVVAGFEKKDRSHITKTDKKITAYHEAGHALVTKLIAPEISIKKVTIIPSTKGAGGYTLNIPPDKMFKTKKDLLNQVKIAMAGRVAEELIFGKENITTGAYSDIKQVTSILLNMIKEYGMIENTGFLNYSIVEENNLINNEKIINVLKDITDELYNEVYNLIQNNINRLNLLAEYLIENETIYEDELNKLIN</sequence>
<dbReference type="RefSeq" id="WP_103896257.1">
    <property type="nucleotide sequence ID" value="NZ_FNUK01000015.1"/>
</dbReference>
<evidence type="ECO:0000256" key="9">
    <source>
        <dbReference type="ARBA" id="ARBA00022833"/>
    </source>
</evidence>
<accession>A0A1H5VTT6</accession>
<dbReference type="InterPro" id="IPR000642">
    <property type="entry name" value="Peptidase_M41"/>
</dbReference>
<feature type="binding site" evidence="15">
    <location>
        <position position="492"/>
    </location>
    <ligand>
        <name>Zn(2+)</name>
        <dbReference type="ChEBI" id="CHEBI:29105"/>
        <note>catalytic</note>
    </ligand>
</feature>
<keyword evidence="10 15" id="KW-0067">ATP-binding</keyword>
<keyword evidence="7 15" id="KW-0547">Nucleotide-binding</keyword>
<name>A0A1H5VTT6_9CLOT</name>
<comment type="subunit">
    <text evidence="15">Homohexamer.</text>
</comment>